<feature type="region of interest" description="Disordered" evidence="1">
    <location>
        <begin position="91"/>
        <end position="113"/>
    </location>
</feature>
<evidence type="ECO:0000313" key="2">
    <source>
        <dbReference type="EMBL" id="KAK3354226.1"/>
    </source>
</evidence>
<dbReference type="AlphaFoldDB" id="A0AAE0JMB5"/>
<feature type="region of interest" description="Disordered" evidence="1">
    <location>
        <begin position="46"/>
        <end position="75"/>
    </location>
</feature>
<protein>
    <submittedName>
        <fullName evidence="2">Uncharacterized protein</fullName>
    </submittedName>
</protein>
<name>A0AAE0JMB5_9PEZI</name>
<keyword evidence="3" id="KW-1185">Reference proteome</keyword>
<gene>
    <name evidence="2" type="ORF">B0H65DRAFT_4871</name>
</gene>
<accession>A0AAE0JMB5</accession>
<dbReference type="GeneID" id="87864850"/>
<reference evidence="2" key="2">
    <citation type="submission" date="2023-06" db="EMBL/GenBank/DDBJ databases">
        <authorList>
            <consortium name="Lawrence Berkeley National Laboratory"/>
            <person name="Haridas S."/>
            <person name="Hensen N."/>
            <person name="Bonometti L."/>
            <person name="Westerberg I."/>
            <person name="Brannstrom I.O."/>
            <person name="Guillou S."/>
            <person name="Cros-Aarteil S."/>
            <person name="Calhoun S."/>
            <person name="Kuo A."/>
            <person name="Mondo S."/>
            <person name="Pangilinan J."/>
            <person name="Riley R."/>
            <person name="Labutti K."/>
            <person name="Andreopoulos B."/>
            <person name="Lipzen A."/>
            <person name="Chen C."/>
            <person name="Yanf M."/>
            <person name="Daum C."/>
            <person name="Ng V."/>
            <person name="Clum A."/>
            <person name="Steindorff A."/>
            <person name="Ohm R."/>
            <person name="Martin F."/>
            <person name="Silar P."/>
            <person name="Natvig D."/>
            <person name="Lalanne C."/>
            <person name="Gautier V."/>
            <person name="Ament-Velasquez S.L."/>
            <person name="Kruys A."/>
            <person name="Hutchinson M.I."/>
            <person name="Powell A.J."/>
            <person name="Barry K."/>
            <person name="Miller A.N."/>
            <person name="Grigoriev I.V."/>
            <person name="Debuchy R."/>
            <person name="Gladieux P."/>
            <person name="Thoren M.H."/>
            <person name="Johannesson H."/>
        </authorList>
    </citation>
    <scope>NUCLEOTIDE SEQUENCE</scope>
    <source>
        <strain evidence="2">CBS 560.94</strain>
    </source>
</reference>
<organism evidence="2 3">
    <name type="scientific">Neurospora tetraspora</name>
    <dbReference type="NCBI Taxonomy" id="94610"/>
    <lineage>
        <taxon>Eukaryota</taxon>
        <taxon>Fungi</taxon>
        <taxon>Dikarya</taxon>
        <taxon>Ascomycota</taxon>
        <taxon>Pezizomycotina</taxon>
        <taxon>Sordariomycetes</taxon>
        <taxon>Sordariomycetidae</taxon>
        <taxon>Sordariales</taxon>
        <taxon>Sordariaceae</taxon>
        <taxon>Neurospora</taxon>
    </lineage>
</organism>
<dbReference type="RefSeq" id="XP_062685604.1">
    <property type="nucleotide sequence ID" value="XM_062827696.1"/>
</dbReference>
<comment type="caution">
    <text evidence="2">The sequence shown here is derived from an EMBL/GenBank/DDBJ whole genome shotgun (WGS) entry which is preliminary data.</text>
</comment>
<dbReference type="EMBL" id="JAUEPP010000001">
    <property type="protein sequence ID" value="KAK3354226.1"/>
    <property type="molecule type" value="Genomic_DNA"/>
</dbReference>
<reference evidence="2" key="1">
    <citation type="journal article" date="2023" name="Mol. Phylogenet. Evol.">
        <title>Genome-scale phylogeny and comparative genomics of the fungal order Sordariales.</title>
        <authorList>
            <person name="Hensen N."/>
            <person name="Bonometti L."/>
            <person name="Westerberg I."/>
            <person name="Brannstrom I.O."/>
            <person name="Guillou S."/>
            <person name="Cros-Aarteil S."/>
            <person name="Calhoun S."/>
            <person name="Haridas S."/>
            <person name="Kuo A."/>
            <person name="Mondo S."/>
            <person name="Pangilinan J."/>
            <person name="Riley R."/>
            <person name="LaButti K."/>
            <person name="Andreopoulos B."/>
            <person name="Lipzen A."/>
            <person name="Chen C."/>
            <person name="Yan M."/>
            <person name="Daum C."/>
            <person name="Ng V."/>
            <person name="Clum A."/>
            <person name="Steindorff A."/>
            <person name="Ohm R.A."/>
            <person name="Martin F."/>
            <person name="Silar P."/>
            <person name="Natvig D.O."/>
            <person name="Lalanne C."/>
            <person name="Gautier V."/>
            <person name="Ament-Velasquez S.L."/>
            <person name="Kruys A."/>
            <person name="Hutchinson M.I."/>
            <person name="Powell A.J."/>
            <person name="Barry K."/>
            <person name="Miller A.N."/>
            <person name="Grigoriev I.V."/>
            <person name="Debuchy R."/>
            <person name="Gladieux P."/>
            <person name="Hiltunen Thoren M."/>
            <person name="Johannesson H."/>
        </authorList>
    </citation>
    <scope>NUCLEOTIDE SEQUENCE</scope>
    <source>
        <strain evidence="2">CBS 560.94</strain>
    </source>
</reference>
<evidence type="ECO:0000256" key="1">
    <source>
        <dbReference type="SAM" id="MobiDB-lite"/>
    </source>
</evidence>
<sequence>MNLYECALTDCRSGLIPKSKGARLPAGTVYNTTGIERHTVLPLTALSKKFGDEGSPRAGRSRQSGPNRRRRSLTGRECLFAVRNSRGWITACRPSHPAPRQDHPVLRRGRRHL</sequence>
<evidence type="ECO:0000313" key="3">
    <source>
        <dbReference type="Proteomes" id="UP001278500"/>
    </source>
</evidence>
<dbReference type="Proteomes" id="UP001278500">
    <property type="component" value="Unassembled WGS sequence"/>
</dbReference>
<proteinExistence type="predicted"/>